<keyword evidence="1" id="KW-0812">Transmembrane</keyword>
<reference evidence="3" key="1">
    <citation type="submission" date="2015-07" db="EMBL/GenBank/DDBJ databases">
        <authorList>
            <consortium name="Consortium for Microbial Forensics and Genomics (microFORGE)"/>
            <person name="Knight B.M."/>
            <person name="Roberts D.P."/>
            <person name="Lin D."/>
            <person name="Hari K."/>
            <person name="Fletcher J."/>
            <person name="Melcher U."/>
            <person name="Blagden T."/>
            <person name="Winegar R.A."/>
        </authorList>
    </citation>
    <scope>NUCLEOTIDE SEQUENCE [LARGE SCALE GENOMIC DNA]</scope>
    <source>
        <strain evidence="3">DSM 23493</strain>
    </source>
</reference>
<dbReference type="Pfam" id="PF21196">
    <property type="entry name" value="PcrA_UvrD_tudor"/>
    <property type="match status" value="1"/>
</dbReference>
<proteinExistence type="predicted"/>
<feature type="transmembrane region" description="Helical" evidence="1">
    <location>
        <begin position="29"/>
        <end position="46"/>
    </location>
</feature>
<evidence type="ECO:0000313" key="2">
    <source>
        <dbReference type="EMBL" id="KMY32027.1"/>
    </source>
</evidence>
<sequence>MTNNKSENHEQNQKQKKIKWKFEWRNQDWVWLMLILSAIIYFLLTFRLADNIQVVDLFSFISSSVSIALALVAILIALNQSRDNEQLSSTLKTTMAIMNEKLSSVDEKVNKIDPDVLSRVLQQKIDNVITDISRSVKADSGISPEEIEEKYLHELNQLKLDFDSVIENINNTNTVPFLPLYNIGDEVIHKKWGRGTVTDVRGYGDSTEVDIRFDEVGVKRLLAKFAPIMKMG</sequence>
<comment type="caution">
    <text evidence="2">The sequence shown here is derived from an EMBL/GenBank/DDBJ whole genome shotgun (WGS) entry which is preliminary data.</text>
</comment>
<dbReference type="PATRIC" id="fig|582475.4.peg.1032"/>
<gene>
    <name evidence="2" type="ORF">ACZ11_07605</name>
</gene>
<dbReference type="Proteomes" id="UP000037326">
    <property type="component" value="Unassembled WGS sequence"/>
</dbReference>
<name>A0A0K9FCU1_9BACI</name>
<dbReference type="OrthoDB" id="9810135at2"/>
<keyword evidence="1" id="KW-1133">Transmembrane helix</keyword>
<protein>
    <submittedName>
        <fullName evidence="2">Uncharacterized protein</fullName>
    </submittedName>
</protein>
<organism evidence="2 3">
    <name type="scientific">Lysinibacillus xylanilyticus</name>
    <dbReference type="NCBI Taxonomy" id="582475"/>
    <lineage>
        <taxon>Bacteria</taxon>
        <taxon>Bacillati</taxon>
        <taxon>Bacillota</taxon>
        <taxon>Bacilli</taxon>
        <taxon>Bacillales</taxon>
        <taxon>Bacillaceae</taxon>
        <taxon>Lysinibacillus</taxon>
    </lineage>
</organism>
<dbReference type="EMBL" id="LFXJ01000005">
    <property type="protein sequence ID" value="KMY32027.1"/>
    <property type="molecule type" value="Genomic_DNA"/>
</dbReference>
<feature type="transmembrane region" description="Helical" evidence="1">
    <location>
        <begin position="58"/>
        <end position="78"/>
    </location>
</feature>
<dbReference type="AlphaFoldDB" id="A0A0K9FCU1"/>
<accession>A0A0K9FCU1</accession>
<evidence type="ECO:0000313" key="3">
    <source>
        <dbReference type="Proteomes" id="UP000037326"/>
    </source>
</evidence>
<evidence type="ECO:0000256" key="1">
    <source>
        <dbReference type="SAM" id="Phobius"/>
    </source>
</evidence>
<keyword evidence="1" id="KW-0472">Membrane</keyword>